<protein>
    <submittedName>
        <fullName evidence="9">Uncharacterized protein</fullName>
    </submittedName>
</protein>
<evidence type="ECO:0000256" key="7">
    <source>
        <dbReference type="ARBA" id="ARBA00023306"/>
    </source>
</evidence>
<accession>A0AAD2A348</accession>
<proteinExistence type="inferred from homology"/>
<keyword evidence="3" id="KW-0547">Nucleotide-binding</keyword>
<keyword evidence="6" id="KW-0539">Nucleus</keyword>
<comment type="similarity">
    <text evidence="2">Belongs to the rad17/RAD24 family.</text>
</comment>
<evidence type="ECO:0000256" key="5">
    <source>
        <dbReference type="ARBA" id="ARBA00022840"/>
    </source>
</evidence>
<dbReference type="Gene3D" id="3.40.50.300">
    <property type="entry name" value="P-loop containing nucleotide triphosphate hydrolases"/>
    <property type="match status" value="1"/>
</dbReference>
<dbReference type="InterPro" id="IPR027417">
    <property type="entry name" value="P-loop_NTPase"/>
</dbReference>
<dbReference type="InterPro" id="IPR004582">
    <property type="entry name" value="Checkpoint_prot_Rad17_Rad24"/>
</dbReference>
<dbReference type="AlphaFoldDB" id="A0AAD2A348"/>
<evidence type="ECO:0000256" key="4">
    <source>
        <dbReference type="ARBA" id="ARBA00022763"/>
    </source>
</evidence>
<feature type="region of interest" description="Disordered" evidence="8">
    <location>
        <begin position="1"/>
        <end position="69"/>
    </location>
</feature>
<keyword evidence="10" id="KW-1185">Reference proteome</keyword>
<keyword evidence="7" id="KW-0131">Cell cycle</keyword>
<dbReference type="EMBL" id="OU503050">
    <property type="protein sequence ID" value="CAI9778095.1"/>
    <property type="molecule type" value="Genomic_DNA"/>
</dbReference>
<dbReference type="GO" id="GO:0006281">
    <property type="term" value="P:DNA repair"/>
    <property type="evidence" value="ECO:0007669"/>
    <property type="project" value="InterPro"/>
</dbReference>
<evidence type="ECO:0000256" key="8">
    <source>
        <dbReference type="SAM" id="MobiDB-lite"/>
    </source>
</evidence>
<evidence type="ECO:0000256" key="1">
    <source>
        <dbReference type="ARBA" id="ARBA00004123"/>
    </source>
</evidence>
<keyword evidence="5" id="KW-0067">ATP-binding</keyword>
<name>A0AAD2A348_9LAMI</name>
<dbReference type="GO" id="GO:0005634">
    <property type="term" value="C:nucleus"/>
    <property type="evidence" value="ECO:0007669"/>
    <property type="project" value="UniProtKB-SubCell"/>
</dbReference>
<feature type="compositionally biased region" description="Basic and acidic residues" evidence="8">
    <location>
        <begin position="1"/>
        <end position="19"/>
    </location>
</feature>
<reference evidence="9" key="1">
    <citation type="submission" date="2023-05" db="EMBL/GenBank/DDBJ databases">
        <authorList>
            <person name="Huff M."/>
        </authorList>
    </citation>
    <scope>NUCLEOTIDE SEQUENCE</scope>
</reference>
<evidence type="ECO:0000313" key="10">
    <source>
        <dbReference type="Proteomes" id="UP000834106"/>
    </source>
</evidence>
<evidence type="ECO:0000256" key="6">
    <source>
        <dbReference type="ARBA" id="ARBA00023242"/>
    </source>
</evidence>
<evidence type="ECO:0000256" key="2">
    <source>
        <dbReference type="ARBA" id="ARBA00006168"/>
    </source>
</evidence>
<evidence type="ECO:0000313" key="9">
    <source>
        <dbReference type="EMBL" id="CAI9778095.1"/>
    </source>
</evidence>
<comment type="subcellular location">
    <subcellularLocation>
        <location evidence="1">Nucleus</location>
    </subcellularLocation>
</comment>
<gene>
    <name evidence="9" type="ORF">FPE_LOCUS25525</name>
</gene>
<dbReference type="PANTHER" id="PTHR12172:SF1">
    <property type="entry name" value="P-LOOP CONTAINING NUCLEOSIDE TRIPHOSPHATE HYDROLASES SUPERFAMILY PROTEIN"/>
    <property type="match status" value="1"/>
</dbReference>
<sequence>MAEKLDKLFIKEQASEEPKALPAGPFAGGNPIPEPEEGTTEGFGVVVGKPPDSEGEGAGANNESGTTVGGAISSTLITEADSHNTGARLERSVLRENKVANYQNEILTLILFEDTDAALSEDHGFISTIQQLAETAKQPMILTSNSNNPVVPKSLDRLELNFAVPSLKELFGLVRVNDSLITVKETFAKPSCISSFGAKANLLWKWTEALSGWLPPSTEIPSSTWMEALLASIHLDGEVDGPCLHPLGWRYLDEGK</sequence>
<organism evidence="9 10">
    <name type="scientific">Fraxinus pennsylvanica</name>
    <dbReference type="NCBI Taxonomy" id="56036"/>
    <lineage>
        <taxon>Eukaryota</taxon>
        <taxon>Viridiplantae</taxon>
        <taxon>Streptophyta</taxon>
        <taxon>Embryophyta</taxon>
        <taxon>Tracheophyta</taxon>
        <taxon>Spermatophyta</taxon>
        <taxon>Magnoliopsida</taxon>
        <taxon>eudicotyledons</taxon>
        <taxon>Gunneridae</taxon>
        <taxon>Pentapetalae</taxon>
        <taxon>asterids</taxon>
        <taxon>lamiids</taxon>
        <taxon>Lamiales</taxon>
        <taxon>Oleaceae</taxon>
        <taxon>Oleeae</taxon>
        <taxon>Fraxinus</taxon>
    </lineage>
</organism>
<dbReference type="GO" id="GO:0000077">
    <property type="term" value="P:DNA damage checkpoint signaling"/>
    <property type="evidence" value="ECO:0007669"/>
    <property type="project" value="TreeGrafter"/>
</dbReference>
<dbReference type="GO" id="GO:0033314">
    <property type="term" value="P:mitotic DNA replication checkpoint signaling"/>
    <property type="evidence" value="ECO:0007669"/>
    <property type="project" value="TreeGrafter"/>
</dbReference>
<dbReference type="GO" id="GO:0005524">
    <property type="term" value="F:ATP binding"/>
    <property type="evidence" value="ECO:0007669"/>
    <property type="project" value="UniProtKB-KW"/>
</dbReference>
<dbReference type="Proteomes" id="UP000834106">
    <property type="component" value="Chromosome 15"/>
</dbReference>
<dbReference type="PANTHER" id="PTHR12172">
    <property type="entry name" value="CELL CYCLE CHECKPOINT PROTEIN RAD17"/>
    <property type="match status" value="1"/>
</dbReference>
<keyword evidence="4" id="KW-0227">DNA damage</keyword>
<evidence type="ECO:0000256" key="3">
    <source>
        <dbReference type="ARBA" id="ARBA00022741"/>
    </source>
</evidence>
<dbReference type="GO" id="GO:0003689">
    <property type="term" value="F:DNA clamp loader activity"/>
    <property type="evidence" value="ECO:0007669"/>
    <property type="project" value="TreeGrafter"/>
</dbReference>
<dbReference type="GO" id="GO:0003682">
    <property type="term" value="F:chromatin binding"/>
    <property type="evidence" value="ECO:0007669"/>
    <property type="project" value="TreeGrafter"/>
</dbReference>